<keyword evidence="1" id="KW-0472">Membrane</keyword>
<dbReference type="OrthoDB" id="3635533at2"/>
<evidence type="ECO:0000313" key="3">
    <source>
        <dbReference type="Proteomes" id="UP000468735"/>
    </source>
</evidence>
<name>A0A6H9YWX5_9ACTN</name>
<keyword evidence="1" id="KW-1133">Transmembrane helix</keyword>
<feature type="transmembrane region" description="Helical" evidence="1">
    <location>
        <begin position="39"/>
        <end position="59"/>
    </location>
</feature>
<organism evidence="2 3">
    <name type="scientific">Actinomadura rudentiformis</name>
    <dbReference type="NCBI Taxonomy" id="359158"/>
    <lineage>
        <taxon>Bacteria</taxon>
        <taxon>Bacillati</taxon>
        <taxon>Actinomycetota</taxon>
        <taxon>Actinomycetes</taxon>
        <taxon>Streptosporangiales</taxon>
        <taxon>Thermomonosporaceae</taxon>
        <taxon>Actinomadura</taxon>
    </lineage>
</organism>
<dbReference type="RefSeq" id="WP_151563191.1">
    <property type="nucleotide sequence ID" value="NZ_WBMT01000011.1"/>
</dbReference>
<gene>
    <name evidence="2" type="ORF">F8566_23030</name>
</gene>
<protein>
    <submittedName>
        <fullName evidence="2">Uncharacterized protein</fullName>
    </submittedName>
</protein>
<evidence type="ECO:0000313" key="2">
    <source>
        <dbReference type="EMBL" id="KAB2346352.1"/>
    </source>
</evidence>
<feature type="transmembrane region" description="Helical" evidence="1">
    <location>
        <begin position="12"/>
        <end position="33"/>
    </location>
</feature>
<dbReference type="Proteomes" id="UP000468735">
    <property type="component" value="Unassembled WGS sequence"/>
</dbReference>
<dbReference type="AlphaFoldDB" id="A0A6H9YWX5"/>
<dbReference type="EMBL" id="WBMT01000011">
    <property type="protein sequence ID" value="KAB2346352.1"/>
    <property type="molecule type" value="Genomic_DNA"/>
</dbReference>
<keyword evidence="1" id="KW-0812">Transmembrane</keyword>
<accession>A0A6H9YWX5</accession>
<keyword evidence="3" id="KW-1185">Reference proteome</keyword>
<comment type="caution">
    <text evidence="2">The sequence shown here is derived from an EMBL/GenBank/DDBJ whole genome shotgun (WGS) entry which is preliminary data.</text>
</comment>
<reference evidence="2 3" key="1">
    <citation type="submission" date="2019-09" db="EMBL/GenBank/DDBJ databases">
        <title>Actinomadura physcomitrii sp. nov., a novel actinomycete isolated from moss [Physcomitrium sphaericum (Ludw) Fuernr].</title>
        <authorList>
            <person name="Zhuang X."/>
            <person name="Liu C."/>
        </authorList>
    </citation>
    <scope>NUCLEOTIDE SEQUENCE [LARGE SCALE GENOMIC DNA]</scope>
    <source>
        <strain evidence="2 3">HMC1</strain>
    </source>
</reference>
<sequence>MEGGIRYRVERIALAMMAVAGIAVLLADLFGWLDKLAPGGALPKVTLLILSTVTLFLLMEVDRLKVLDNVNAQLSKLDIESIALERKQRHYGGVIQVHHRFPEALFSRYLEAVTTEVMILQTWIPNLRLFVDELGDAIKDRHVQVRILILHPSSPVARLRDEALSRFRDPELSGDVGASVRQCLAKLAELHSNLGEDGVRLKVRVYNSLPSIAVYKAGERYLVSSFLHGQLAIDSTQIEVDGSDTAMGQEVQRELDMLWRIGCDVDLQDWRRSIGNISP</sequence>
<evidence type="ECO:0000256" key="1">
    <source>
        <dbReference type="SAM" id="Phobius"/>
    </source>
</evidence>
<proteinExistence type="predicted"/>